<evidence type="ECO:0000313" key="3">
    <source>
        <dbReference type="Proteomes" id="UP000276776"/>
    </source>
</evidence>
<reference evidence="2 3" key="1">
    <citation type="submission" date="2018-11" db="EMBL/GenBank/DDBJ databases">
        <authorList>
            <consortium name="Pathogen Informatics"/>
        </authorList>
    </citation>
    <scope>NUCLEOTIDE SEQUENCE [LARGE SCALE GENOMIC DNA]</scope>
</reference>
<dbReference type="Proteomes" id="UP000276776">
    <property type="component" value="Unassembled WGS sequence"/>
</dbReference>
<dbReference type="EMBL" id="UYYF01004947">
    <property type="protein sequence ID" value="VDN07691.1"/>
    <property type="molecule type" value="Genomic_DNA"/>
</dbReference>
<gene>
    <name evidence="2" type="ORF">TCLT_LOCUS10019</name>
</gene>
<dbReference type="OrthoDB" id="5979581at2759"/>
<evidence type="ECO:0000256" key="1">
    <source>
        <dbReference type="SAM" id="MobiDB-lite"/>
    </source>
</evidence>
<feature type="region of interest" description="Disordered" evidence="1">
    <location>
        <begin position="1"/>
        <end position="33"/>
    </location>
</feature>
<proteinExistence type="predicted"/>
<accession>A0A3P7LN75</accession>
<keyword evidence="3" id="KW-1185">Reference proteome</keyword>
<organism evidence="2 3">
    <name type="scientific">Thelazia callipaeda</name>
    <name type="common">Oriental eyeworm</name>
    <name type="synonym">Parasitic nematode</name>
    <dbReference type="NCBI Taxonomy" id="103827"/>
    <lineage>
        <taxon>Eukaryota</taxon>
        <taxon>Metazoa</taxon>
        <taxon>Ecdysozoa</taxon>
        <taxon>Nematoda</taxon>
        <taxon>Chromadorea</taxon>
        <taxon>Rhabditida</taxon>
        <taxon>Spirurina</taxon>
        <taxon>Spiruromorpha</taxon>
        <taxon>Thelazioidea</taxon>
        <taxon>Thelaziidae</taxon>
        <taxon>Thelazia</taxon>
    </lineage>
</organism>
<evidence type="ECO:0000313" key="2">
    <source>
        <dbReference type="EMBL" id="VDN07691.1"/>
    </source>
</evidence>
<dbReference type="AlphaFoldDB" id="A0A3P7LN75"/>
<name>A0A3P7LN75_THECL</name>
<protein>
    <submittedName>
        <fullName evidence="2">Uncharacterized protein</fullName>
    </submittedName>
</protein>
<dbReference type="STRING" id="103827.A0A3P7LN75"/>
<feature type="compositionally biased region" description="Basic and acidic residues" evidence="1">
    <location>
        <begin position="57"/>
        <end position="67"/>
    </location>
</feature>
<sequence>MKHRKKRPQYEQAEEFFASDPIKINGPPPRNSNIRERQTVEDLEEMMANNEPVLKTNAERTRDDVHF</sequence>
<feature type="region of interest" description="Disordered" evidence="1">
    <location>
        <begin position="48"/>
        <end position="67"/>
    </location>
</feature>